<dbReference type="OrthoDB" id="6643at2157"/>
<dbReference type="EC" id="3.6.1.7" evidence="1 2"/>
<reference evidence="5 6" key="1">
    <citation type="submission" date="2016-01" db="EMBL/GenBank/DDBJ databases">
        <authorList>
            <person name="Manzoor S."/>
        </authorList>
    </citation>
    <scope>NUCLEOTIDE SEQUENCE [LARGE SCALE GENOMIC DNA]</scope>
    <source>
        <strain evidence="5">Methanoculleus sp MAB1</strain>
    </source>
</reference>
<evidence type="ECO:0000259" key="4">
    <source>
        <dbReference type="PROSITE" id="PS51160"/>
    </source>
</evidence>
<dbReference type="InterPro" id="IPR020456">
    <property type="entry name" value="Acylphosphatase"/>
</dbReference>
<dbReference type="KEGG" id="mema:MMAB1_2962"/>
<sequence>MAFTGGAALPGIDKSPAAELMNMAVRVRVRISGLVQGVGFRWAVEDEAQAEGVTGWVRNLPDGRVEAVFEGDEVPVRRMVEFCRRGPARARVDDVEEVREEYSGEFEGFSIRR</sequence>
<evidence type="ECO:0000313" key="5">
    <source>
        <dbReference type="EMBL" id="CVK34175.1"/>
    </source>
</evidence>
<dbReference type="InterPro" id="IPR036046">
    <property type="entry name" value="Acylphosphatase-like_dom_sf"/>
</dbReference>
<dbReference type="PROSITE" id="PS51160">
    <property type="entry name" value="ACYLPHOSPHATASE_3"/>
    <property type="match status" value="1"/>
</dbReference>
<dbReference type="InterPro" id="IPR001792">
    <property type="entry name" value="Acylphosphatase-like_dom"/>
</dbReference>
<dbReference type="GeneID" id="27138471"/>
<dbReference type="InterPro" id="IPR017968">
    <property type="entry name" value="Acylphosphatase_CS"/>
</dbReference>
<dbReference type="Proteomes" id="UP000069850">
    <property type="component" value="Chromosome 1"/>
</dbReference>
<protein>
    <recommendedName>
        <fullName evidence="1 2">Acylphosphatase</fullName>
        <ecNumber evidence="1 2">3.6.1.7</ecNumber>
    </recommendedName>
</protein>
<evidence type="ECO:0000256" key="1">
    <source>
        <dbReference type="PROSITE-ProRule" id="PRU00520"/>
    </source>
</evidence>
<feature type="active site" evidence="1">
    <location>
        <position position="41"/>
    </location>
</feature>
<evidence type="ECO:0000256" key="2">
    <source>
        <dbReference type="RuleBase" id="RU000553"/>
    </source>
</evidence>
<keyword evidence="1 2" id="KW-0378">Hydrolase</keyword>
<gene>
    <name evidence="5" type="ORF">MMAB1_2962</name>
</gene>
<feature type="domain" description="Acylphosphatase-like" evidence="4">
    <location>
        <begin position="26"/>
        <end position="113"/>
    </location>
</feature>
<organism evidence="5 6">
    <name type="scientific">Methanoculleus bourgensis</name>
    <dbReference type="NCBI Taxonomy" id="83986"/>
    <lineage>
        <taxon>Archaea</taxon>
        <taxon>Methanobacteriati</taxon>
        <taxon>Methanobacteriota</taxon>
        <taxon>Stenosarchaea group</taxon>
        <taxon>Methanomicrobia</taxon>
        <taxon>Methanomicrobiales</taxon>
        <taxon>Methanomicrobiaceae</taxon>
        <taxon>Methanoculleus</taxon>
    </lineage>
</organism>
<dbReference type="Pfam" id="PF00708">
    <property type="entry name" value="Acylphosphatase"/>
    <property type="match status" value="1"/>
</dbReference>
<dbReference type="PANTHER" id="PTHR47268:SF4">
    <property type="entry name" value="ACYLPHOSPHATASE"/>
    <property type="match status" value="1"/>
</dbReference>
<dbReference type="EMBL" id="LT158599">
    <property type="protein sequence ID" value="CVK34175.1"/>
    <property type="molecule type" value="Genomic_DNA"/>
</dbReference>
<comment type="similarity">
    <text evidence="3">Belongs to the acylphosphatase family.</text>
</comment>
<dbReference type="PROSITE" id="PS00151">
    <property type="entry name" value="ACYLPHOSPHATASE_2"/>
    <property type="match status" value="1"/>
</dbReference>
<dbReference type="RefSeq" id="WP_083531496.1">
    <property type="nucleotide sequence ID" value="NZ_DAIMMY010000004.1"/>
</dbReference>
<proteinExistence type="inferred from homology"/>
<comment type="catalytic activity">
    <reaction evidence="1 2">
        <text>an acyl phosphate + H2O = a carboxylate + phosphate + H(+)</text>
        <dbReference type="Rhea" id="RHEA:14965"/>
        <dbReference type="ChEBI" id="CHEBI:15377"/>
        <dbReference type="ChEBI" id="CHEBI:15378"/>
        <dbReference type="ChEBI" id="CHEBI:29067"/>
        <dbReference type="ChEBI" id="CHEBI:43474"/>
        <dbReference type="ChEBI" id="CHEBI:59918"/>
        <dbReference type="EC" id="3.6.1.7"/>
    </reaction>
</comment>
<dbReference type="PANTHER" id="PTHR47268">
    <property type="entry name" value="ACYLPHOSPHATASE"/>
    <property type="match status" value="1"/>
</dbReference>
<accession>A0A0X3BRR9</accession>
<dbReference type="PROSITE" id="PS00150">
    <property type="entry name" value="ACYLPHOSPHATASE_1"/>
    <property type="match status" value="1"/>
</dbReference>
<evidence type="ECO:0000256" key="3">
    <source>
        <dbReference type="RuleBase" id="RU004168"/>
    </source>
</evidence>
<name>A0A0X3BRR9_9EURY</name>
<dbReference type="GO" id="GO:0003998">
    <property type="term" value="F:acylphosphatase activity"/>
    <property type="evidence" value="ECO:0007669"/>
    <property type="project" value="UniProtKB-EC"/>
</dbReference>
<dbReference type="SUPFAM" id="SSF54975">
    <property type="entry name" value="Acylphosphatase/BLUF domain-like"/>
    <property type="match status" value="1"/>
</dbReference>
<evidence type="ECO:0000313" key="6">
    <source>
        <dbReference type="Proteomes" id="UP000069850"/>
    </source>
</evidence>
<dbReference type="Gene3D" id="3.30.70.100">
    <property type="match status" value="1"/>
</dbReference>
<dbReference type="AlphaFoldDB" id="A0A0X3BRR9"/>
<dbReference type="PRINTS" id="PR00112">
    <property type="entry name" value="ACYLPHPHTASE"/>
</dbReference>
<feature type="active site" evidence="1">
    <location>
        <position position="59"/>
    </location>
</feature>